<evidence type="ECO:0000256" key="1">
    <source>
        <dbReference type="ARBA" id="ARBA00010884"/>
    </source>
</evidence>
<dbReference type="Pfam" id="PF12146">
    <property type="entry name" value="Hydrolase_4"/>
    <property type="match status" value="1"/>
</dbReference>
<name>A0A8J6AU98_9EUKA</name>
<dbReference type="SUPFAM" id="SSF53474">
    <property type="entry name" value="alpha/beta-Hydrolases"/>
    <property type="match status" value="1"/>
</dbReference>
<evidence type="ECO:0000259" key="3">
    <source>
        <dbReference type="Pfam" id="PF12146"/>
    </source>
</evidence>
<dbReference type="AlphaFoldDB" id="A0A8J6AU98"/>
<dbReference type="PANTHER" id="PTHR10794:SF63">
    <property type="entry name" value="ALPHA_BETA HYDROLASE 1, ISOFORM A"/>
    <property type="match status" value="1"/>
</dbReference>
<dbReference type="Proteomes" id="UP000717585">
    <property type="component" value="Unassembled WGS sequence"/>
</dbReference>
<reference evidence="4" key="1">
    <citation type="submission" date="2021-05" db="EMBL/GenBank/DDBJ databases">
        <title>A free-living protist that lacks canonical eukaryotic 1 DNA replication and segregation systems.</title>
        <authorList>
            <person name="Salas-Leiva D.E."/>
            <person name="Tromer E.C."/>
            <person name="Curtis B.A."/>
            <person name="Jerlstrom-Hultqvist J."/>
            <person name="Kolisko M."/>
            <person name="Yi Z."/>
            <person name="Salas-Leiva J.S."/>
            <person name="Gallot-Lavallee L."/>
            <person name="Kops G.J.P.L."/>
            <person name="Archibald J.M."/>
            <person name="Simpson A.G.B."/>
            <person name="Roger A.J."/>
        </authorList>
    </citation>
    <scope>NUCLEOTIDE SEQUENCE</scope>
    <source>
        <strain evidence="4">BICM</strain>
    </source>
</reference>
<feature type="active site" description="Charge relay system" evidence="2">
    <location>
        <position position="276"/>
    </location>
</feature>
<dbReference type="EMBL" id="JAHDYR010000012">
    <property type="protein sequence ID" value="KAG9394876.1"/>
    <property type="molecule type" value="Genomic_DNA"/>
</dbReference>
<dbReference type="InterPro" id="IPR050960">
    <property type="entry name" value="AB_hydrolase_4_sf"/>
</dbReference>
<dbReference type="GO" id="GO:0034338">
    <property type="term" value="F:short-chain carboxylesterase activity"/>
    <property type="evidence" value="ECO:0007669"/>
    <property type="project" value="TreeGrafter"/>
</dbReference>
<dbReference type="OrthoDB" id="5954035at2759"/>
<accession>A0A8J6AU98</accession>
<organism evidence="4 5">
    <name type="scientific">Carpediemonas membranifera</name>
    <dbReference type="NCBI Taxonomy" id="201153"/>
    <lineage>
        <taxon>Eukaryota</taxon>
        <taxon>Metamonada</taxon>
        <taxon>Carpediemonas-like organisms</taxon>
        <taxon>Carpediemonas</taxon>
    </lineage>
</organism>
<dbReference type="GO" id="GO:0047372">
    <property type="term" value="F:monoacylglycerol lipase activity"/>
    <property type="evidence" value="ECO:0007669"/>
    <property type="project" value="TreeGrafter"/>
</dbReference>
<proteinExistence type="inferred from homology"/>
<evidence type="ECO:0000313" key="4">
    <source>
        <dbReference type="EMBL" id="KAG9394876.1"/>
    </source>
</evidence>
<dbReference type="InterPro" id="IPR029058">
    <property type="entry name" value="AB_hydrolase_fold"/>
</dbReference>
<dbReference type="PANTHER" id="PTHR10794">
    <property type="entry name" value="ABHYDROLASE DOMAIN-CONTAINING PROTEIN"/>
    <property type="match status" value="1"/>
</dbReference>
<feature type="domain" description="Serine aminopeptidase S33" evidence="3">
    <location>
        <begin position="71"/>
        <end position="307"/>
    </location>
</feature>
<comment type="caution">
    <text evidence="4">The sequence shown here is derived from an EMBL/GenBank/DDBJ whole genome shotgun (WGS) entry which is preliminary data.</text>
</comment>
<comment type="similarity">
    <text evidence="1">Belongs to the AB hydrolase superfamily. AB hydrolase 4 family.</text>
</comment>
<sequence length="333" mass="37227">MVSASIPDLSGLFTNYNCPWRYMNGYVATMAAFKPSNVRAPYTREEFTTSDGDFIDIDYCAPANDANDAPIVVALHGLGSSSYAAYIQKMAVALRKESIRTVAMNLRSSSRRPNRTPVLYNGKFTHDVEEVVAHLTKVYPDAKIALAGFSMGGSILTHYVATCTPPPAVCGLYTCCSPMSLRENVLDDHWLTSRLIKPAIMPFLHKVMREKAERFPEWREHALAAAAAEKITEFDRNWTCKVFGYEEPAHYYDDASADNVIQDIAVPTLMLFAKNDPLATPAMQERAWGKINANKYVTAVVQKRGGHQGFVSKEGDWLEVNEVKLMKRFFGME</sequence>
<keyword evidence="4" id="KW-0378">Hydrolase</keyword>
<dbReference type="Gene3D" id="3.40.50.1820">
    <property type="entry name" value="alpha/beta hydrolase"/>
    <property type="match status" value="1"/>
</dbReference>
<gene>
    <name evidence="4" type="ORF">J8273_0083</name>
</gene>
<dbReference type="InterPro" id="IPR022742">
    <property type="entry name" value="Hydrolase_4"/>
</dbReference>
<dbReference type="InterPro" id="IPR012020">
    <property type="entry name" value="ABHD4"/>
</dbReference>
<protein>
    <submittedName>
        <fullName evidence="4">Alpha/beta hydrolase</fullName>
    </submittedName>
</protein>
<evidence type="ECO:0000256" key="2">
    <source>
        <dbReference type="PIRSR" id="PIRSR005211-1"/>
    </source>
</evidence>
<feature type="active site" description="Charge relay system" evidence="2">
    <location>
        <position position="307"/>
    </location>
</feature>
<evidence type="ECO:0000313" key="5">
    <source>
        <dbReference type="Proteomes" id="UP000717585"/>
    </source>
</evidence>
<feature type="active site" description="Charge relay system" evidence="2">
    <location>
        <position position="150"/>
    </location>
</feature>
<dbReference type="PIRSF" id="PIRSF005211">
    <property type="entry name" value="Ab_hydro_YheT"/>
    <property type="match status" value="1"/>
</dbReference>
<keyword evidence="5" id="KW-1185">Reference proteome</keyword>